<protein>
    <submittedName>
        <fullName evidence="10">Adenine permease AdeQ</fullName>
    </submittedName>
</protein>
<feature type="transmembrane region" description="Helical" evidence="9">
    <location>
        <begin position="21"/>
        <end position="40"/>
    </location>
</feature>
<dbReference type="Proteomes" id="UP000175989">
    <property type="component" value="Unassembled WGS sequence"/>
</dbReference>
<sequence length="434" mass="45362">MSSHQSPISRFFQLPEHGSNVRTEVVAGLTTFLTMAYIIFVNPTILGDAGMPRDAVFVATCVAAAIGSLIMGLYANYPIGMAPGMGLNAYFAYAVVLGMGVPWQSALGAVFISGCLFFLVSIFKVREHIVNGIPHSLRVAITVGLGLFLALIAMKSSGLVIGSPATLVTVGDMHNPHTIMAVFGFLLIVTLDRLKVPGALLIGIVAVTVLSFFFGGNTFKGFMSLPPSIAPTFFHLDLSGALSIGLFNVVLVFFLVELFDATGTLMGVASRAGLLVGGKMARLNKALMADSGAILAGSMLGTSSTTAYLESAAGVQAGGRTGLTAVVVAALFLAALFFAPIAGVVPAYATAPALLFVACLMLRDLVDVDWTETTESVPAAITALVIPFTYSIAHGIAFGFITYAGLKLLTGQARQVKPVVWIIAAVFLVKYSYT</sequence>
<evidence type="ECO:0000256" key="8">
    <source>
        <dbReference type="PIRNR" id="PIRNR005353"/>
    </source>
</evidence>
<feature type="transmembrane region" description="Helical" evidence="9">
    <location>
        <begin position="137"/>
        <end position="154"/>
    </location>
</feature>
<accession>A0A1E7WP13</accession>
<dbReference type="EMBL" id="LROM01000081">
    <property type="protein sequence ID" value="OFA00925.1"/>
    <property type="molecule type" value="Genomic_DNA"/>
</dbReference>
<gene>
    <name evidence="10" type="primary">adeQ</name>
    <name evidence="10" type="ORF">DUPY_22090</name>
</gene>
<dbReference type="Pfam" id="PF00860">
    <property type="entry name" value="Xan_ur_permease"/>
    <property type="match status" value="1"/>
</dbReference>
<keyword evidence="4 8" id="KW-1003">Cell membrane</keyword>
<keyword evidence="3 8" id="KW-0813">Transport</keyword>
<dbReference type="InterPro" id="IPR006043">
    <property type="entry name" value="NCS2"/>
</dbReference>
<feature type="transmembrane region" description="Helical" evidence="9">
    <location>
        <begin position="106"/>
        <end position="125"/>
    </location>
</feature>
<evidence type="ECO:0000313" key="10">
    <source>
        <dbReference type="EMBL" id="OFA00925.1"/>
    </source>
</evidence>
<dbReference type="PANTHER" id="PTHR43337">
    <property type="entry name" value="XANTHINE/URACIL PERMEASE C887.17-RELATED"/>
    <property type="match status" value="1"/>
</dbReference>
<keyword evidence="6 8" id="KW-1133">Transmembrane helix</keyword>
<evidence type="ECO:0000313" key="11">
    <source>
        <dbReference type="Proteomes" id="UP000175989"/>
    </source>
</evidence>
<feature type="transmembrane region" description="Helical" evidence="9">
    <location>
        <begin position="383"/>
        <end position="406"/>
    </location>
</feature>
<dbReference type="PIRSF" id="PIRSF005353">
    <property type="entry name" value="PbuG"/>
    <property type="match status" value="1"/>
</dbReference>
<dbReference type="PANTHER" id="PTHR43337:SF1">
    <property type="entry name" value="XANTHINE_URACIL PERMEASE C887.17-RELATED"/>
    <property type="match status" value="1"/>
</dbReference>
<comment type="caution">
    <text evidence="10">The sequence shown here is derived from an EMBL/GenBank/DDBJ whole genome shotgun (WGS) entry which is preliminary data.</text>
</comment>
<organism evidence="10 11">
    <name type="scientific">Duganella phyllosphaerae</name>
    <dbReference type="NCBI Taxonomy" id="762836"/>
    <lineage>
        <taxon>Bacteria</taxon>
        <taxon>Pseudomonadati</taxon>
        <taxon>Pseudomonadota</taxon>
        <taxon>Betaproteobacteria</taxon>
        <taxon>Burkholderiales</taxon>
        <taxon>Oxalobacteraceae</taxon>
        <taxon>Telluria group</taxon>
        <taxon>Duganella</taxon>
    </lineage>
</organism>
<comment type="similarity">
    <text evidence="2 8">Belongs to the nucleobase:cation symporter-2 (NCS2) (TC 2.A.40) family. Azg-like subfamily.</text>
</comment>
<dbReference type="GO" id="GO:0015207">
    <property type="term" value="F:adenine transmembrane transporter activity"/>
    <property type="evidence" value="ECO:0007669"/>
    <property type="project" value="TreeGrafter"/>
</dbReference>
<evidence type="ECO:0000256" key="7">
    <source>
        <dbReference type="ARBA" id="ARBA00023136"/>
    </source>
</evidence>
<dbReference type="RefSeq" id="WP_070248002.1">
    <property type="nucleotide sequence ID" value="NZ_LROM01000081.1"/>
</dbReference>
<evidence type="ECO:0000256" key="5">
    <source>
        <dbReference type="ARBA" id="ARBA00022692"/>
    </source>
</evidence>
<feature type="transmembrane region" description="Helical" evidence="9">
    <location>
        <begin position="55"/>
        <end position="75"/>
    </location>
</feature>
<evidence type="ECO:0000256" key="2">
    <source>
        <dbReference type="ARBA" id="ARBA00005697"/>
    </source>
</evidence>
<feature type="transmembrane region" description="Helical" evidence="9">
    <location>
        <begin position="198"/>
        <end position="216"/>
    </location>
</feature>
<feature type="transmembrane region" description="Helical" evidence="9">
    <location>
        <begin position="174"/>
        <end position="191"/>
    </location>
</feature>
<keyword evidence="5 8" id="KW-0812">Transmembrane</keyword>
<evidence type="ECO:0000256" key="3">
    <source>
        <dbReference type="ARBA" id="ARBA00022448"/>
    </source>
</evidence>
<dbReference type="AlphaFoldDB" id="A0A1E7WP13"/>
<dbReference type="GO" id="GO:0005886">
    <property type="term" value="C:plasma membrane"/>
    <property type="evidence" value="ECO:0007669"/>
    <property type="project" value="UniProtKB-SubCell"/>
</dbReference>
<feature type="transmembrane region" description="Helical" evidence="9">
    <location>
        <begin position="321"/>
        <end position="338"/>
    </location>
</feature>
<dbReference type="OrthoDB" id="9808458at2"/>
<feature type="transmembrane region" description="Helical" evidence="9">
    <location>
        <begin position="236"/>
        <end position="256"/>
    </location>
</feature>
<proteinExistence type="inferred from homology"/>
<dbReference type="InterPro" id="IPR045018">
    <property type="entry name" value="Azg-like"/>
</dbReference>
<evidence type="ECO:0000256" key="1">
    <source>
        <dbReference type="ARBA" id="ARBA00004651"/>
    </source>
</evidence>
<comment type="subcellular location">
    <subcellularLocation>
        <location evidence="1 8">Cell membrane</location>
        <topology evidence="1 8">Multi-pass membrane protein</topology>
    </subcellularLocation>
</comment>
<keyword evidence="7 8" id="KW-0472">Membrane</keyword>
<evidence type="ECO:0000256" key="9">
    <source>
        <dbReference type="SAM" id="Phobius"/>
    </source>
</evidence>
<evidence type="ECO:0000256" key="6">
    <source>
        <dbReference type="ARBA" id="ARBA00022989"/>
    </source>
</evidence>
<dbReference type="InterPro" id="IPR026033">
    <property type="entry name" value="Azg-like_bact_archaea"/>
</dbReference>
<keyword evidence="11" id="KW-1185">Reference proteome</keyword>
<evidence type="ECO:0000256" key="4">
    <source>
        <dbReference type="ARBA" id="ARBA00022475"/>
    </source>
</evidence>
<dbReference type="PATRIC" id="fig|762836.4.peg.2287"/>
<reference evidence="11" key="1">
    <citation type="journal article" date="2016" name="Front. Microbiol.">
        <title>Molecular Keys to the Janthinobacterium and Duganella spp. Interaction with the Plant Pathogen Fusarium graminearum.</title>
        <authorList>
            <person name="Haack F.S."/>
            <person name="Poehlein A."/>
            <person name="Kroger C."/>
            <person name="Voigt C.A."/>
            <person name="Piepenbring M."/>
            <person name="Bode H.B."/>
            <person name="Daniel R."/>
            <person name="Schafer W."/>
            <person name="Streit W.R."/>
        </authorList>
    </citation>
    <scope>NUCLEOTIDE SEQUENCE [LARGE SCALE GENOMIC DNA]</scope>
    <source>
        <strain evidence="11">T54</strain>
    </source>
</reference>
<name>A0A1E7WP13_9BURK</name>